<dbReference type="STRING" id="1317125.SAMN05444128_3785"/>
<organism evidence="1 2">
    <name type="scientific">Pontibacter indicus</name>
    <dbReference type="NCBI Taxonomy" id="1317125"/>
    <lineage>
        <taxon>Bacteria</taxon>
        <taxon>Pseudomonadati</taxon>
        <taxon>Bacteroidota</taxon>
        <taxon>Cytophagia</taxon>
        <taxon>Cytophagales</taxon>
        <taxon>Hymenobacteraceae</taxon>
        <taxon>Pontibacter</taxon>
    </lineage>
</organism>
<keyword evidence="2" id="KW-1185">Reference proteome</keyword>
<dbReference type="EMBL" id="FTPP01000004">
    <property type="protein sequence ID" value="SIT94804.1"/>
    <property type="molecule type" value="Genomic_DNA"/>
</dbReference>
<accession>A0A1R3XSR3</accession>
<dbReference type="OrthoDB" id="5187906at2"/>
<evidence type="ECO:0008006" key="3">
    <source>
        <dbReference type="Google" id="ProtNLM"/>
    </source>
</evidence>
<proteinExistence type="predicted"/>
<dbReference type="Proteomes" id="UP000187181">
    <property type="component" value="Unassembled WGS sequence"/>
</dbReference>
<sequence>MQERTCENCRMKLTGRIDKRYCSDQCRSIAKNSRKTQNAGERLMKEINTRLRHNRFVLQRHSPEGKTTLRREVLQVAGFDFRHFTHLYRTKQGNTYYFCYDYGYLLLSDEKVLVVNWQPYMEKSNASTPN</sequence>
<name>A0A1R3XSR3_9BACT</name>
<evidence type="ECO:0000313" key="1">
    <source>
        <dbReference type="EMBL" id="SIT94804.1"/>
    </source>
</evidence>
<dbReference type="RefSeq" id="WP_076672062.1">
    <property type="nucleotide sequence ID" value="NZ_FTPP01000004.1"/>
</dbReference>
<evidence type="ECO:0000313" key="2">
    <source>
        <dbReference type="Proteomes" id="UP000187181"/>
    </source>
</evidence>
<dbReference type="AlphaFoldDB" id="A0A1R3XSR3"/>
<gene>
    <name evidence="1" type="ORF">SAMN05444128_3785</name>
</gene>
<protein>
    <recommendedName>
        <fullName evidence="3">DUF2116 family Zn-ribbon domain-containing protein</fullName>
    </recommendedName>
</protein>
<reference evidence="2" key="1">
    <citation type="submission" date="2017-01" db="EMBL/GenBank/DDBJ databases">
        <authorList>
            <person name="Varghese N."/>
            <person name="Submissions S."/>
        </authorList>
    </citation>
    <scope>NUCLEOTIDE SEQUENCE [LARGE SCALE GENOMIC DNA]</scope>
    <source>
        <strain evidence="2">LP100</strain>
    </source>
</reference>